<sequence>MDPKVKRPNPLPNYNRVPPSNYKIMMISSRLPESFVLEAAKVIPETFEEKKIREGSEREKISQ</sequence>
<reference evidence="2" key="1">
    <citation type="journal article" date="2010" name="Nat. Biotechnol.">
        <title>Draft genome sequence of the oilseed species Ricinus communis.</title>
        <authorList>
            <person name="Chan A.P."/>
            <person name="Crabtree J."/>
            <person name="Zhao Q."/>
            <person name="Lorenzi H."/>
            <person name="Orvis J."/>
            <person name="Puiu D."/>
            <person name="Melake-Berhan A."/>
            <person name="Jones K.M."/>
            <person name="Redman J."/>
            <person name="Chen G."/>
            <person name="Cahoon E.B."/>
            <person name="Gedil M."/>
            <person name="Stanke M."/>
            <person name="Haas B.J."/>
            <person name="Wortman J.R."/>
            <person name="Fraser-Liggett C.M."/>
            <person name="Ravel J."/>
            <person name="Rabinowicz P.D."/>
        </authorList>
    </citation>
    <scope>NUCLEOTIDE SEQUENCE [LARGE SCALE GENOMIC DNA]</scope>
    <source>
        <strain evidence="2">cv. Hale</strain>
    </source>
</reference>
<gene>
    <name evidence="1" type="ORF">RCOM_1086120</name>
</gene>
<dbReference type="Proteomes" id="UP000008311">
    <property type="component" value="Unassembled WGS sequence"/>
</dbReference>
<dbReference type="InParanoid" id="B9SG68"/>
<proteinExistence type="predicted"/>
<evidence type="ECO:0000313" key="2">
    <source>
        <dbReference type="Proteomes" id="UP000008311"/>
    </source>
</evidence>
<keyword evidence="2" id="KW-1185">Reference proteome</keyword>
<dbReference type="AlphaFoldDB" id="B9SG68"/>
<protein>
    <submittedName>
        <fullName evidence="1">Uncharacterized protein</fullName>
    </submittedName>
</protein>
<dbReference type="EMBL" id="EQ973949">
    <property type="protein sequence ID" value="EEF37394.1"/>
    <property type="molecule type" value="Genomic_DNA"/>
</dbReference>
<organism evidence="1 2">
    <name type="scientific">Ricinus communis</name>
    <name type="common">Castor bean</name>
    <dbReference type="NCBI Taxonomy" id="3988"/>
    <lineage>
        <taxon>Eukaryota</taxon>
        <taxon>Viridiplantae</taxon>
        <taxon>Streptophyta</taxon>
        <taxon>Embryophyta</taxon>
        <taxon>Tracheophyta</taxon>
        <taxon>Spermatophyta</taxon>
        <taxon>Magnoliopsida</taxon>
        <taxon>eudicotyledons</taxon>
        <taxon>Gunneridae</taxon>
        <taxon>Pentapetalae</taxon>
        <taxon>rosids</taxon>
        <taxon>fabids</taxon>
        <taxon>Malpighiales</taxon>
        <taxon>Euphorbiaceae</taxon>
        <taxon>Acalyphoideae</taxon>
        <taxon>Acalypheae</taxon>
        <taxon>Ricinus</taxon>
    </lineage>
</organism>
<accession>B9SG68</accession>
<evidence type="ECO:0000313" key="1">
    <source>
        <dbReference type="EMBL" id="EEF37394.1"/>
    </source>
</evidence>
<name>B9SG68_RICCO</name>